<gene>
    <name evidence="1" type="ORF">AVDCRST_MAG77-1131</name>
</gene>
<dbReference type="EMBL" id="CADCTC010000075">
    <property type="protein sequence ID" value="CAA9233755.1"/>
    <property type="molecule type" value="Genomic_DNA"/>
</dbReference>
<organism evidence="1">
    <name type="scientific">uncultured Chloroflexota bacterium</name>
    <dbReference type="NCBI Taxonomy" id="166587"/>
    <lineage>
        <taxon>Bacteria</taxon>
        <taxon>Bacillati</taxon>
        <taxon>Chloroflexota</taxon>
        <taxon>environmental samples</taxon>
    </lineage>
</organism>
<evidence type="ECO:0000313" key="1">
    <source>
        <dbReference type="EMBL" id="CAA9233755.1"/>
    </source>
</evidence>
<proteinExistence type="predicted"/>
<sequence length="90" mass="10113">MQCDEPHPGVRDLLLRIEAALTERRELLAGPDAGDERVRDYVDALCLRITWLLDRLAQLYPPAAALKDQAAVPGEFDRFLDRGDAQRRAG</sequence>
<protein>
    <submittedName>
        <fullName evidence="1">Uncharacterized protein</fullName>
    </submittedName>
</protein>
<dbReference type="AlphaFoldDB" id="A0A6J4HVC6"/>
<reference evidence="1" key="1">
    <citation type="submission" date="2020-02" db="EMBL/GenBank/DDBJ databases">
        <authorList>
            <person name="Meier V. D."/>
        </authorList>
    </citation>
    <scope>NUCLEOTIDE SEQUENCE</scope>
    <source>
        <strain evidence="1">AVDCRST_MAG77</strain>
    </source>
</reference>
<name>A0A6J4HVC6_9CHLR</name>
<accession>A0A6J4HVC6</accession>